<feature type="active site" description="Charge relay system" evidence="6 7">
    <location>
        <position position="142"/>
    </location>
</feature>
<dbReference type="OMA" id="DYTHFAT"/>
<evidence type="ECO:0000259" key="11">
    <source>
        <dbReference type="Pfam" id="PF17766"/>
    </source>
</evidence>
<name>A0A835DE36_TETSI</name>
<dbReference type="Pfam" id="PF05922">
    <property type="entry name" value="Inhibitor_I9"/>
    <property type="match status" value="1"/>
</dbReference>
<dbReference type="AlphaFoldDB" id="A0A835DE36"/>
<dbReference type="InterPro" id="IPR041469">
    <property type="entry name" value="Subtilisin-like_FN3"/>
</dbReference>
<dbReference type="PROSITE" id="PS00138">
    <property type="entry name" value="SUBTILASE_SER"/>
    <property type="match status" value="1"/>
</dbReference>
<dbReference type="Gene3D" id="3.50.30.30">
    <property type="match status" value="1"/>
</dbReference>
<feature type="domain" description="Inhibitor I9" evidence="10">
    <location>
        <begin position="34"/>
        <end position="112"/>
    </location>
</feature>
<reference evidence="12 13" key="1">
    <citation type="submission" date="2020-04" db="EMBL/GenBank/DDBJ databases">
        <title>Plant Genome Project.</title>
        <authorList>
            <person name="Zhang R.-G."/>
        </authorList>
    </citation>
    <scope>NUCLEOTIDE SEQUENCE [LARGE SCALE GENOMIC DNA]</scope>
    <source>
        <strain evidence="12">YNK0</strain>
        <tissue evidence="12">Leaf</tissue>
    </source>
</reference>
<feature type="domain" description="Subtilisin-like protease fibronectin type-III" evidence="11">
    <location>
        <begin position="643"/>
        <end position="733"/>
    </location>
</feature>
<feature type="active site" description="Charge relay system" evidence="6 7">
    <location>
        <position position="535"/>
    </location>
</feature>
<keyword evidence="3 8" id="KW-0732">Signal</keyword>
<evidence type="ECO:0000313" key="13">
    <source>
        <dbReference type="Proteomes" id="UP000655225"/>
    </source>
</evidence>
<dbReference type="Gene3D" id="3.30.70.80">
    <property type="entry name" value="Peptidase S8 propeptide/proteinase inhibitor I9"/>
    <property type="match status" value="1"/>
</dbReference>
<dbReference type="Proteomes" id="UP000655225">
    <property type="component" value="Unassembled WGS sequence"/>
</dbReference>
<dbReference type="FunFam" id="3.40.50.200:FF:000006">
    <property type="entry name" value="Subtilisin-like protease SBT1.5"/>
    <property type="match status" value="1"/>
</dbReference>
<protein>
    <submittedName>
        <fullName evidence="12">Uncharacterized protein</fullName>
    </submittedName>
</protein>
<dbReference type="InterPro" id="IPR037045">
    <property type="entry name" value="S8pro/Inhibitor_I9_sf"/>
</dbReference>
<dbReference type="InterPro" id="IPR000209">
    <property type="entry name" value="Peptidase_S8/S53_dom"/>
</dbReference>
<dbReference type="GO" id="GO:0006508">
    <property type="term" value="P:proteolysis"/>
    <property type="evidence" value="ECO:0007669"/>
    <property type="project" value="UniProtKB-KW"/>
</dbReference>
<feature type="domain" description="Peptidase S8/S53" evidence="9">
    <location>
        <begin position="134"/>
        <end position="585"/>
    </location>
</feature>
<evidence type="ECO:0000256" key="4">
    <source>
        <dbReference type="ARBA" id="ARBA00022801"/>
    </source>
</evidence>
<evidence type="ECO:0000256" key="5">
    <source>
        <dbReference type="ARBA" id="ARBA00022825"/>
    </source>
</evidence>
<proteinExistence type="inferred from homology"/>
<evidence type="ECO:0000256" key="1">
    <source>
        <dbReference type="ARBA" id="ARBA00011073"/>
    </source>
</evidence>
<evidence type="ECO:0000256" key="6">
    <source>
        <dbReference type="PIRSR" id="PIRSR615500-1"/>
    </source>
</evidence>
<dbReference type="InterPro" id="IPR010259">
    <property type="entry name" value="S8pro/Inhibitor_I9"/>
</dbReference>
<evidence type="ECO:0000259" key="10">
    <source>
        <dbReference type="Pfam" id="PF05922"/>
    </source>
</evidence>
<dbReference type="InterPro" id="IPR023828">
    <property type="entry name" value="Peptidase_S8_Ser-AS"/>
</dbReference>
<organism evidence="12 13">
    <name type="scientific">Tetracentron sinense</name>
    <name type="common">Spur-leaf</name>
    <dbReference type="NCBI Taxonomy" id="13715"/>
    <lineage>
        <taxon>Eukaryota</taxon>
        <taxon>Viridiplantae</taxon>
        <taxon>Streptophyta</taxon>
        <taxon>Embryophyta</taxon>
        <taxon>Tracheophyta</taxon>
        <taxon>Spermatophyta</taxon>
        <taxon>Magnoliopsida</taxon>
        <taxon>Trochodendrales</taxon>
        <taxon>Trochodendraceae</taxon>
        <taxon>Tetracentron</taxon>
    </lineage>
</organism>
<dbReference type="Pfam" id="PF00082">
    <property type="entry name" value="Peptidase_S8"/>
    <property type="match status" value="1"/>
</dbReference>
<accession>A0A835DE36</accession>
<dbReference type="PANTHER" id="PTHR10795">
    <property type="entry name" value="PROPROTEIN CONVERTASE SUBTILISIN/KEXIN"/>
    <property type="match status" value="1"/>
</dbReference>
<evidence type="ECO:0000256" key="3">
    <source>
        <dbReference type="ARBA" id="ARBA00022729"/>
    </source>
</evidence>
<feature type="signal peptide" evidence="8">
    <location>
        <begin position="1"/>
        <end position="25"/>
    </location>
</feature>
<dbReference type="PRINTS" id="PR00723">
    <property type="entry name" value="SUBTILISIN"/>
</dbReference>
<dbReference type="OrthoDB" id="4803627at2759"/>
<dbReference type="Pfam" id="PF17766">
    <property type="entry name" value="fn3_6"/>
    <property type="match status" value="1"/>
</dbReference>
<feature type="chain" id="PRO_5032690722" evidence="8">
    <location>
        <begin position="26"/>
        <end position="738"/>
    </location>
</feature>
<dbReference type="GO" id="GO:0004252">
    <property type="term" value="F:serine-type endopeptidase activity"/>
    <property type="evidence" value="ECO:0007669"/>
    <property type="project" value="UniProtKB-UniRule"/>
</dbReference>
<gene>
    <name evidence="12" type="ORF">HHK36_016310</name>
</gene>
<evidence type="ECO:0000256" key="2">
    <source>
        <dbReference type="ARBA" id="ARBA00022670"/>
    </source>
</evidence>
<sequence length="738" mass="79831">MANVSRSSFPVILSILMATIIVTSSGVFGEDRQVYIVYMGALPAEGEYSPSSHHHSILQQVLEGSSMTESLVRSYKRSFNGFAAKLTDQEKQRLSNMEGIVSVFPSRTLKLHTTRSWDFMGFPETVKRNPTVESDTIVGVIDTGIWPESKCFSDEGFSPPPKKWKGSCQGGRNFTCNNKIIGARFYSFYEHEDSARDTNGHGTHTASIAAGNKVKDASFYGLARGIARGAVPSARIAVYKVCSDKCSEVDILSAFDDAISDGVDILSVSLGGYEAKEYHTDSIAIGSFHAFRRGILTSTSAGNGGPDESSVVNVAPWMLTVAASSTDRRIIDNVILGDGTTLMGRAVNAFDMKGKKFPLIYGGKASSSNHKDSTRFCLKGSLDENLVQGKIVYCDSYSTGELTLHAKAIGTIMGDDRFSDFALSYPLPVSLLSVHDGERVKSYINSAKNPEANIMRSDVLRDANAPVIVSFSSRGPNPMTTDIIKASIYLDISCLSPDISAPGVEILAAWSPVGSPTNVSADTRSVKFNIFSGTSVACPHATGAAAYVKTFHPDWSPAAIKSALMTTASPMNADTKFQDREFAYGSGHIDPVKAVNPGLVYDTSGGDYLEIQCHNGYTTKEIRLIAGDNSSCPKRELTRATKDLNYPSMATDVRKSNFTRTVTNVGFPNSTYTATVTSHSKIKITVSPDVLSFKTLKEKQSFVVTVSTEEKYDIISASLVWFDGVHSVRSPIVLYYGS</sequence>
<dbReference type="Gene3D" id="2.60.40.2310">
    <property type="match status" value="1"/>
</dbReference>
<dbReference type="CDD" id="cd02120">
    <property type="entry name" value="PA_subtilisin_like"/>
    <property type="match status" value="1"/>
</dbReference>
<evidence type="ECO:0000256" key="7">
    <source>
        <dbReference type="PROSITE-ProRule" id="PRU01240"/>
    </source>
</evidence>
<keyword evidence="13" id="KW-1185">Reference proteome</keyword>
<evidence type="ECO:0000256" key="8">
    <source>
        <dbReference type="SAM" id="SignalP"/>
    </source>
</evidence>
<dbReference type="InterPro" id="IPR045051">
    <property type="entry name" value="SBT"/>
</dbReference>
<dbReference type="FunFam" id="3.30.70.80:FF:000002">
    <property type="entry name" value="Subtilisin-like protease SBT5.3"/>
    <property type="match status" value="1"/>
</dbReference>
<dbReference type="CDD" id="cd04852">
    <property type="entry name" value="Peptidases_S8_3"/>
    <property type="match status" value="1"/>
</dbReference>
<comment type="similarity">
    <text evidence="1 7">Belongs to the peptidase S8 family.</text>
</comment>
<dbReference type="InterPro" id="IPR015500">
    <property type="entry name" value="Peptidase_S8_subtilisin-rel"/>
</dbReference>
<dbReference type="SUPFAM" id="SSF52743">
    <property type="entry name" value="Subtilisin-like"/>
    <property type="match status" value="1"/>
</dbReference>
<evidence type="ECO:0000313" key="12">
    <source>
        <dbReference type="EMBL" id="KAF8397397.1"/>
    </source>
</evidence>
<dbReference type="Gene3D" id="3.40.50.200">
    <property type="entry name" value="Peptidase S8/S53 domain"/>
    <property type="match status" value="1"/>
</dbReference>
<keyword evidence="2 7" id="KW-0645">Protease</keyword>
<dbReference type="PROSITE" id="PS51892">
    <property type="entry name" value="SUBTILASE"/>
    <property type="match status" value="1"/>
</dbReference>
<dbReference type="EMBL" id="JABCRI010000011">
    <property type="protein sequence ID" value="KAF8397397.1"/>
    <property type="molecule type" value="Genomic_DNA"/>
</dbReference>
<keyword evidence="5 7" id="KW-0720">Serine protease</keyword>
<feature type="active site" description="Charge relay system" evidence="6 7">
    <location>
        <position position="201"/>
    </location>
</feature>
<dbReference type="InterPro" id="IPR036852">
    <property type="entry name" value="Peptidase_S8/S53_dom_sf"/>
</dbReference>
<comment type="caution">
    <text evidence="12">The sequence shown here is derived from an EMBL/GenBank/DDBJ whole genome shotgun (WGS) entry which is preliminary data.</text>
</comment>
<evidence type="ECO:0000259" key="9">
    <source>
        <dbReference type="Pfam" id="PF00082"/>
    </source>
</evidence>
<keyword evidence="4 7" id="KW-0378">Hydrolase</keyword>
<dbReference type="InterPro" id="IPR034197">
    <property type="entry name" value="Peptidases_S8_3"/>
</dbReference>